<dbReference type="OrthoDB" id="2971563at2"/>
<dbReference type="AlphaFoldDB" id="A0A239BKN4"/>
<name>A0A239BKN4_9ACTN</name>
<organism evidence="2 3">
    <name type="scientific">Geodermatophilus saharensis</name>
    <dbReference type="NCBI Taxonomy" id="1137994"/>
    <lineage>
        <taxon>Bacteria</taxon>
        <taxon>Bacillati</taxon>
        <taxon>Actinomycetota</taxon>
        <taxon>Actinomycetes</taxon>
        <taxon>Geodermatophilales</taxon>
        <taxon>Geodermatophilaceae</taxon>
        <taxon>Geodermatophilus</taxon>
    </lineage>
</organism>
<dbReference type="InterPro" id="IPR001279">
    <property type="entry name" value="Metallo-B-lactamas"/>
</dbReference>
<gene>
    <name evidence="2" type="ORF">SAMN04488107_1264</name>
</gene>
<dbReference type="SUPFAM" id="SSF56281">
    <property type="entry name" value="Metallo-hydrolase/oxidoreductase"/>
    <property type="match status" value="1"/>
</dbReference>
<dbReference type="Proteomes" id="UP000198386">
    <property type="component" value="Unassembled WGS sequence"/>
</dbReference>
<dbReference type="Gene3D" id="2.30.110.10">
    <property type="entry name" value="Electron Transport, Fmn-binding Protein, Chain A"/>
    <property type="match status" value="1"/>
</dbReference>
<proteinExistence type="predicted"/>
<dbReference type="SMART" id="SM00849">
    <property type="entry name" value="Lactamase_B"/>
    <property type="match status" value="1"/>
</dbReference>
<reference evidence="3" key="1">
    <citation type="submission" date="2017-06" db="EMBL/GenBank/DDBJ databases">
        <authorList>
            <person name="Varghese N."/>
            <person name="Submissions S."/>
        </authorList>
    </citation>
    <scope>NUCLEOTIDE SEQUENCE [LARGE SCALE GENOMIC DNA]</scope>
    <source>
        <strain evidence="3">DSM 45423</strain>
    </source>
</reference>
<evidence type="ECO:0000313" key="2">
    <source>
        <dbReference type="EMBL" id="SNS08436.1"/>
    </source>
</evidence>
<evidence type="ECO:0000259" key="1">
    <source>
        <dbReference type="SMART" id="SM00849"/>
    </source>
</evidence>
<evidence type="ECO:0000313" key="3">
    <source>
        <dbReference type="Proteomes" id="UP000198386"/>
    </source>
</evidence>
<dbReference type="Pfam" id="PF04075">
    <property type="entry name" value="F420H2_quin_red"/>
    <property type="match status" value="1"/>
</dbReference>
<dbReference type="PANTHER" id="PTHR42951:SF17">
    <property type="entry name" value="METALLO-BETA-LACTAMASE DOMAIN-CONTAINING PROTEIN"/>
    <property type="match status" value="1"/>
</dbReference>
<dbReference type="InterPro" id="IPR036866">
    <property type="entry name" value="RibonucZ/Hydroxyglut_hydro"/>
</dbReference>
<feature type="domain" description="Metallo-beta-lactamase" evidence="1">
    <location>
        <begin position="70"/>
        <end position="284"/>
    </location>
</feature>
<dbReference type="PANTHER" id="PTHR42951">
    <property type="entry name" value="METALLO-BETA-LACTAMASE DOMAIN-CONTAINING"/>
    <property type="match status" value="1"/>
</dbReference>
<dbReference type="InterPro" id="IPR004378">
    <property type="entry name" value="F420H2_quin_Rdtase"/>
</dbReference>
<dbReference type="Pfam" id="PF00753">
    <property type="entry name" value="Lactamase_B"/>
    <property type="match status" value="1"/>
</dbReference>
<sequence length="478" mass="51946">MRADERHETRPRLTVFERFGGARSERRVRAGLEAHPERRPGRWPPRADRRGPLTVAADVHVVTVGCGTPASNAYLVRSSGSWVLIDAGWAGDAGEIRRAAESLFGPAARPTAILLTHVHPDHSGAAGDLARAWHVPVYVHPDELPMAAGKYLPDFDMPLDHWVLVPIMHLLPARTRSRIEAAGDITDVTRPLDPDGVVPGLPDWEWTAAPGHTPGSVAYLRRADGVLVSGDALVTVDLNAASGLLGGRHRLAGPPWYTTWDRETARRSVAALAALGPRTLLPGHGYPLAAGTAEALRSFDREELDRRPRLDRVLVPLGAPGPERYRPPPRLYARLQWLGHVLTALGLSPGYVVTLEVPGRRSGVIRRTTLVLARYEGQGHLVSLTGESEWVRNVRAAGGRVVLARHRRRQAVTLVEVPPAERAPVIRSYVLRAARRPGSTAVAREARAFFGVGPDLAAEEIAAVADRFPVFAVRPDTG</sequence>
<protein>
    <submittedName>
        <fullName evidence="2">Glyoxylase, beta-lactamase superfamily II</fullName>
    </submittedName>
</protein>
<accession>A0A239BKN4</accession>
<dbReference type="EMBL" id="FZOH01000002">
    <property type="protein sequence ID" value="SNS08436.1"/>
    <property type="molecule type" value="Genomic_DNA"/>
</dbReference>
<keyword evidence="3" id="KW-1185">Reference proteome</keyword>
<dbReference type="Gene3D" id="3.60.15.10">
    <property type="entry name" value="Ribonuclease Z/Hydroxyacylglutathione hydrolase-like"/>
    <property type="match status" value="1"/>
</dbReference>
<dbReference type="InterPro" id="IPR012349">
    <property type="entry name" value="Split_barrel_FMN-bd"/>
</dbReference>
<dbReference type="GO" id="GO:0016491">
    <property type="term" value="F:oxidoreductase activity"/>
    <property type="evidence" value="ECO:0007669"/>
    <property type="project" value="InterPro"/>
</dbReference>
<dbReference type="RefSeq" id="WP_089403370.1">
    <property type="nucleotide sequence ID" value="NZ_FZOH01000002.1"/>
</dbReference>
<dbReference type="InterPro" id="IPR050855">
    <property type="entry name" value="NDM-1-like"/>
</dbReference>
<dbReference type="CDD" id="cd07721">
    <property type="entry name" value="yflN-like_MBL-fold"/>
    <property type="match status" value="1"/>
</dbReference>